<dbReference type="AlphaFoldDB" id="A0A828Z7J2"/>
<evidence type="ECO:0000313" key="2">
    <source>
        <dbReference type="Proteomes" id="UP000001338"/>
    </source>
</evidence>
<organism evidence="1 2">
    <name type="scientific">Leptospira weilii str. 2006001853</name>
    <dbReference type="NCBI Taxonomy" id="1001589"/>
    <lineage>
        <taxon>Bacteria</taxon>
        <taxon>Pseudomonadati</taxon>
        <taxon>Spirochaetota</taxon>
        <taxon>Spirochaetia</taxon>
        <taxon>Leptospirales</taxon>
        <taxon>Leptospiraceae</taxon>
        <taxon>Leptospira</taxon>
    </lineage>
</organism>
<dbReference type="EMBL" id="AFLV02000011">
    <property type="protein sequence ID" value="EKR65847.1"/>
    <property type="molecule type" value="Genomic_DNA"/>
</dbReference>
<protein>
    <submittedName>
        <fullName evidence="1">Uncharacterized protein</fullName>
    </submittedName>
</protein>
<comment type="caution">
    <text evidence="1">The sequence shown here is derived from an EMBL/GenBank/DDBJ whole genome shotgun (WGS) entry which is preliminary data.</text>
</comment>
<proteinExistence type="predicted"/>
<dbReference type="Proteomes" id="UP000001338">
    <property type="component" value="Unassembled WGS sequence"/>
</dbReference>
<evidence type="ECO:0000313" key="1">
    <source>
        <dbReference type="EMBL" id="EKR65847.1"/>
    </source>
</evidence>
<name>A0A828Z7J2_9LEPT</name>
<sequence>MQSKRRIKYVRKEKIGNDTIPLVLRKNVRQNLNSIPKFI</sequence>
<accession>A0A828Z7J2</accession>
<gene>
    <name evidence="1" type="ORF">LEP1GSC036_0545</name>
</gene>
<reference evidence="1 2" key="1">
    <citation type="submission" date="2012-10" db="EMBL/GenBank/DDBJ databases">
        <authorList>
            <person name="Harkins D.M."/>
            <person name="Durkin A.S."/>
            <person name="Brinkac L.M."/>
            <person name="Haft D.H."/>
            <person name="Selengut J.D."/>
            <person name="Sanka R."/>
            <person name="DePew J."/>
            <person name="Purushe J."/>
            <person name="Whelen A.C."/>
            <person name="Vinetz J.M."/>
            <person name="Sutton G.G."/>
            <person name="Nierman W.C."/>
            <person name="Fouts D.E."/>
        </authorList>
    </citation>
    <scope>NUCLEOTIDE SEQUENCE [LARGE SCALE GENOMIC DNA]</scope>
    <source>
        <strain evidence="1 2">2006001853</strain>
    </source>
</reference>